<reference evidence="2" key="1">
    <citation type="journal article" date="2020" name="Stud. Mycol.">
        <title>101 Dothideomycetes genomes: a test case for predicting lifestyles and emergence of pathogens.</title>
        <authorList>
            <person name="Haridas S."/>
            <person name="Albert R."/>
            <person name="Binder M."/>
            <person name="Bloem J."/>
            <person name="Labutti K."/>
            <person name="Salamov A."/>
            <person name="Andreopoulos B."/>
            <person name="Baker S."/>
            <person name="Barry K."/>
            <person name="Bills G."/>
            <person name="Bluhm B."/>
            <person name="Cannon C."/>
            <person name="Castanera R."/>
            <person name="Culley D."/>
            <person name="Daum C."/>
            <person name="Ezra D."/>
            <person name="Gonzalez J."/>
            <person name="Henrissat B."/>
            <person name="Kuo A."/>
            <person name="Liang C."/>
            <person name="Lipzen A."/>
            <person name="Lutzoni F."/>
            <person name="Magnuson J."/>
            <person name="Mondo S."/>
            <person name="Nolan M."/>
            <person name="Ohm R."/>
            <person name="Pangilinan J."/>
            <person name="Park H.-J."/>
            <person name="Ramirez L."/>
            <person name="Alfaro M."/>
            <person name="Sun H."/>
            <person name="Tritt A."/>
            <person name="Yoshinaga Y."/>
            <person name="Zwiers L.-H."/>
            <person name="Turgeon B."/>
            <person name="Goodwin S."/>
            <person name="Spatafora J."/>
            <person name="Crous P."/>
            <person name="Grigoriev I."/>
        </authorList>
    </citation>
    <scope>NUCLEOTIDE SEQUENCE</scope>
    <source>
        <strain evidence="2">CBS 116435</strain>
    </source>
</reference>
<keyword evidence="3" id="KW-1185">Reference proteome</keyword>
<dbReference type="EMBL" id="MU003818">
    <property type="protein sequence ID" value="KAF2718882.1"/>
    <property type="molecule type" value="Genomic_DNA"/>
</dbReference>
<accession>A0A9P4Q6F7</accession>
<proteinExistence type="predicted"/>
<protein>
    <submittedName>
        <fullName evidence="2">Uncharacterized protein</fullName>
    </submittedName>
</protein>
<evidence type="ECO:0000313" key="3">
    <source>
        <dbReference type="Proteomes" id="UP000799441"/>
    </source>
</evidence>
<organism evidence="2 3">
    <name type="scientific">Polychaeton citri CBS 116435</name>
    <dbReference type="NCBI Taxonomy" id="1314669"/>
    <lineage>
        <taxon>Eukaryota</taxon>
        <taxon>Fungi</taxon>
        <taxon>Dikarya</taxon>
        <taxon>Ascomycota</taxon>
        <taxon>Pezizomycotina</taxon>
        <taxon>Dothideomycetes</taxon>
        <taxon>Dothideomycetidae</taxon>
        <taxon>Capnodiales</taxon>
        <taxon>Capnodiaceae</taxon>
        <taxon>Polychaeton</taxon>
    </lineage>
</organism>
<sequence>MVVSSVHALTRPSYAEEKEDQEEEEDQDDDDDDDDDDDGECFGRHRSREMDH</sequence>
<feature type="compositionally biased region" description="Acidic residues" evidence="1">
    <location>
        <begin position="17"/>
        <end position="40"/>
    </location>
</feature>
<gene>
    <name evidence="2" type="ORF">K431DRAFT_287209</name>
</gene>
<comment type="caution">
    <text evidence="2">The sequence shown here is derived from an EMBL/GenBank/DDBJ whole genome shotgun (WGS) entry which is preliminary data.</text>
</comment>
<dbReference type="AlphaFoldDB" id="A0A9P4Q6F7"/>
<dbReference type="Proteomes" id="UP000799441">
    <property type="component" value="Unassembled WGS sequence"/>
</dbReference>
<feature type="region of interest" description="Disordered" evidence="1">
    <location>
        <begin position="1"/>
        <end position="52"/>
    </location>
</feature>
<evidence type="ECO:0000256" key="1">
    <source>
        <dbReference type="SAM" id="MobiDB-lite"/>
    </source>
</evidence>
<evidence type="ECO:0000313" key="2">
    <source>
        <dbReference type="EMBL" id="KAF2718882.1"/>
    </source>
</evidence>
<name>A0A9P4Q6F7_9PEZI</name>